<evidence type="ECO:0000313" key="1">
    <source>
        <dbReference type="EMBL" id="KAJ2774965.1"/>
    </source>
</evidence>
<organism evidence="1 2">
    <name type="scientific">Coemansia linderi</name>
    <dbReference type="NCBI Taxonomy" id="2663919"/>
    <lineage>
        <taxon>Eukaryota</taxon>
        <taxon>Fungi</taxon>
        <taxon>Fungi incertae sedis</taxon>
        <taxon>Zoopagomycota</taxon>
        <taxon>Kickxellomycotina</taxon>
        <taxon>Kickxellomycetes</taxon>
        <taxon>Kickxellales</taxon>
        <taxon>Kickxellaceae</taxon>
        <taxon>Coemansia</taxon>
    </lineage>
</organism>
<feature type="non-terminal residue" evidence="1">
    <location>
        <position position="1"/>
    </location>
</feature>
<keyword evidence="2" id="KW-1185">Reference proteome</keyword>
<gene>
    <name evidence="1" type="ORF">GGI18_004519</name>
</gene>
<accession>A0ACC1K724</accession>
<name>A0ACC1K724_9FUNG</name>
<protein>
    <submittedName>
        <fullName evidence="1">Uncharacterized protein</fullName>
    </submittedName>
</protein>
<reference evidence="1" key="1">
    <citation type="submission" date="2022-07" db="EMBL/GenBank/DDBJ databases">
        <title>Phylogenomic reconstructions and comparative analyses of Kickxellomycotina fungi.</title>
        <authorList>
            <person name="Reynolds N.K."/>
            <person name="Stajich J.E."/>
            <person name="Barry K."/>
            <person name="Grigoriev I.V."/>
            <person name="Crous P."/>
            <person name="Smith M.E."/>
        </authorList>
    </citation>
    <scope>NUCLEOTIDE SEQUENCE</scope>
    <source>
        <strain evidence="1">BCRC 34191</strain>
    </source>
</reference>
<dbReference type="Proteomes" id="UP001140066">
    <property type="component" value="Unassembled WGS sequence"/>
</dbReference>
<comment type="caution">
    <text evidence="1">The sequence shown here is derived from an EMBL/GenBank/DDBJ whole genome shotgun (WGS) entry which is preliminary data.</text>
</comment>
<dbReference type="EMBL" id="JANBUK010002110">
    <property type="protein sequence ID" value="KAJ2774965.1"/>
    <property type="molecule type" value="Genomic_DNA"/>
</dbReference>
<proteinExistence type="predicted"/>
<sequence length="214" mass="23043">FDETNTAADFFGAQLKAAGYNYHGNEPMYSGVTGQEMRADIYIGVVYYQRLRHMVADKFQVRTTGPVNPLTQQPVKGRKRGGGIRLGEMERDALIAHGAAYFLQDRLMNSSDYSLAYVCRECGSILAPIAAPATSHIVDLSGEGKAGGVTGLSPAEASAILGSSSVGHGRGPLDLSCRLCQSPDAITMVALPFVFRYLATELMSMNMKVKLDVK</sequence>
<evidence type="ECO:0000313" key="2">
    <source>
        <dbReference type="Proteomes" id="UP001140066"/>
    </source>
</evidence>